<accession>A0A150IHV7</accession>
<gene>
    <name evidence="4" type="ORF">AMQ74_01996</name>
</gene>
<proteinExistence type="predicted"/>
<dbReference type="PROSITE" id="PS00913">
    <property type="entry name" value="ADH_IRON_1"/>
    <property type="match status" value="1"/>
</dbReference>
<evidence type="ECO:0000313" key="4">
    <source>
        <dbReference type="EMBL" id="KYC44284.1"/>
    </source>
</evidence>
<keyword evidence="1" id="KW-0560">Oxidoreductase</keyword>
<dbReference type="Pfam" id="PF25137">
    <property type="entry name" value="ADH_Fe_C"/>
    <property type="match status" value="1"/>
</dbReference>
<evidence type="ECO:0000259" key="3">
    <source>
        <dbReference type="Pfam" id="PF25137"/>
    </source>
</evidence>
<dbReference type="GO" id="GO:0005829">
    <property type="term" value="C:cytosol"/>
    <property type="evidence" value="ECO:0007669"/>
    <property type="project" value="TreeGrafter"/>
</dbReference>
<evidence type="ECO:0000256" key="1">
    <source>
        <dbReference type="ARBA" id="ARBA00023002"/>
    </source>
</evidence>
<dbReference type="GO" id="GO:1990002">
    <property type="term" value="F:methylglyoxal reductase (NADPH) (acetol producing) activity"/>
    <property type="evidence" value="ECO:0007669"/>
    <property type="project" value="TreeGrafter"/>
</dbReference>
<feature type="domain" description="Fe-containing alcohol dehydrogenase-like C-terminal" evidence="3">
    <location>
        <begin position="53"/>
        <end position="244"/>
    </location>
</feature>
<dbReference type="PANTHER" id="PTHR43633:SF1">
    <property type="entry name" value="ALCOHOL DEHYDROGENASE YQHD"/>
    <property type="match status" value="1"/>
</dbReference>
<dbReference type="InterPro" id="IPR001670">
    <property type="entry name" value="ADH_Fe/GldA"/>
</dbReference>
<reference evidence="4 5" key="1">
    <citation type="journal article" date="2016" name="ISME J.">
        <title>Chasing the elusive Euryarchaeota class WSA2: genomes reveal a uniquely fastidious methyl-reducing methanogen.</title>
        <authorList>
            <person name="Nobu M.K."/>
            <person name="Narihiro T."/>
            <person name="Kuroda K."/>
            <person name="Mei R."/>
            <person name="Liu W.T."/>
        </authorList>
    </citation>
    <scope>NUCLEOTIDE SEQUENCE [LARGE SCALE GENOMIC DNA]</scope>
    <source>
        <strain evidence="4">U1lsi0528_Bin089</strain>
    </source>
</reference>
<dbReference type="InterPro" id="IPR056798">
    <property type="entry name" value="ADH_Fe_C"/>
</dbReference>
<dbReference type="GO" id="GO:0046872">
    <property type="term" value="F:metal ion binding"/>
    <property type="evidence" value="ECO:0007669"/>
    <property type="project" value="InterPro"/>
</dbReference>
<dbReference type="Gene3D" id="3.40.50.1970">
    <property type="match status" value="1"/>
</dbReference>
<dbReference type="PANTHER" id="PTHR43633">
    <property type="entry name" value="ALCOHOL DEHYDROGENASE YQHD"/>
    <property type="match status" value="1"/>
</dbReference>
<dbReference type="SUPFAM" id="SSF56796">
    <property type="entry name" value="Dehydroquinate synthase-like"/>
    <property type="match status" value="1"/>
</dbReference>
<dbReference type="PATRIC" id="fig|1705564.3.peg.2241"/>
<protein>
    <submittedName>
        <fullName evidence="4">L-1,2-propanediol oxidoreductase</fullName>
    </submittedName>
</protein>
<feature type="domain" description="Alcohol dehydrogenase iron-type/glycerol dehydrogenase GldA" evidence="2">
    <location>
        <begin position="2"/>
        <end position="42"/>
    </location>
</feature>
<comment type="caution">
    <text evidence="4">The sequence shown here is derived from an EMBL/GenBank/DDBJ whole genome shotgun (WGS) entry which is preliminary data.</text>
</comment>
<dbReference type="InterPro" id="IPR044731">
    <property type="entry name" value="BDH-like"/>
</dbReference>
<dbReference type="Gene3D" id="1.20.1090.10">
    <property type="entry name" value="Dehydroquinate synthase-like - alpha domain"/>
    <property type="match status" value="1"/>
</dbReference>
<dbReference type="AlphaFoldDB" id="A0A150IHV7"/>
<sequence length="245" mass="27021">MLTLSATGSEMNPFAVLTNEEEKKKWAIYGPALFPVISIIDPSKQMTLPWRQTVNGAVDALSHIMEYYFMGNNEEVTLSINEALMNTIIKVTDKLKNDPDDYDSRSELDWAATLALNGLSGVALKGGDWATHGIEHAISALHPEVAHAEGLAIVFPAWIEYNKELNPGIFKRWAKNVWNSDSIDSAIQKMKGKYSEWGAPISLSQVGITENEIEELANIALLGEGLGVLRELNKQDVISILKIAL</sequence>
<dbReference type="CDD" id="cd08187">
    <property type="entry name" value="BDH"/>
    <property type="match status" value="1"/>
</dbReference>
<dbReference type="EMBL" id="LNGD01000309">
    <property type="protein sequence ID" value="KYC44284.1"/>
    <property type="molecule type" value="Genomic_DNA"/>
</dbReference>
<dbReference type="GO" id="GO:0008106">
    <property type="term" value="F:alcohol dehydrogenase (NADP+) activity"/>
    <property type="evidence" value="ECO:0007669"/>
    <property type="project" value="TreeGrafter"/>
</dbReference>
<dbReference type="GO" id="GO:1990362">
    <property type="term" value="F:butanol dehydrogenase (NAD+) activity"/>
    <property type="evidence" value="ECO:0007669"/>
    <property type="project" value="InterPro"/>
</dbReference>
<organism evidence="4 5">
    <name type="scientific">Candidatus Methanofastidiosum methylothiophilum</name>
    <dbReference type="NCBI Taxonomy" id="1705564"/>
    <lineage>
        <taxon>Archaea</taxon>
        <taxon>Methanobacteriati</taxon>
        <taxon>Methanobacteriota</taxon>
        <taxon>Stenosarchaea group</taxon>
        <taxon>Candidatus Methanofastidiosia</taxon>
        <taxon>Candidatus Methanofastidiosales</taxon>
        <taxon>Candidatus Methanofastidiosaceae</taxon>
        <taxon>Candidatus Methanofastidiosum</taxon>
    </lineage>
</organism>
<dbReference type="Pfam" id="PF00465">
    <property type="entry name" value="Fe-ADH"/>
    <property type="match status" value="1"/>
</dbReference>
<evidence type="ECO:0000313" key="5">
    <source>
        <dbReference type="Proteomes" id="UP000075578"/>
    </source>
</evidence>
<evidence type="ECO:0000259" key="2">
    <source>
        <dbReference type="Pfam" id="PF00465"/>
    </source>
</evidence>
<dbReference type="InterPro" id="IPR018211">
    <property type="entry name" value="ADH_Fe_CS"/>
</dbReference>
<name>A0A150IHV7_9EURY</name>
<dbReference type="Proteomes" id="UP000075578">
    <property type="component" value="Unassembled WGS sequence"/>
</dbReference>